<gene>
    <name evidence="2" type="ORF">SAMN05444586_1002251</name>
</gene>
<proteinExistence type="predicted"/>
<keyword evidence="2" id="KW-0808">Transferase</keyword>
<dbReference type="Gene3D" id="3.40.50.300">
    <property type="entry name" value="P-loop containing nucleotide triphosphate hydrolases"/>
    <property type="match status" value="2"/>
</dbReference>
<dbReference type="GO" id="GO:0016301">
    <property type="term" value="F:kinase activity"/>
    <property type="evidence" value="ECO:0007669"/>
    <property type="project" value="UniProtKB-KW"/>
</dbReference>
<evidence type="ECO:0000313" key="3">
    <source>
        <dbReference type="Proteomes" id="UP000182827"/>
    </source>
</evidence>
<feature type="domain" description="Polyphosphate kinase-2-related" evidence="1">
    <location>
        <begin position="36"/>
        <end position="230"/>
    </location>
</feature>
<dbReference type="PANTHER" id="PTHR34383:SF3">
    <property type="entry name" value="POLYPHOSPHATE:AMP PHOSPHOTRANSFERASE"/>
    <property type="match status" value="1"/>
</dbReference>
<name>A0A1I6PRM4_9GAMM</name>
<dbReference type="InterPro" id="IPR027417">
    <property type="entry name" value="P-loop_NTPase"/>
</dbReference>
<dbReference type="AlphaFoldDB" id="A0A1I6PRM4"/>
<dbReference type="SUPFAM" id="SSF52540">
    <property type="entry name" value="P-loop containing nucleoside triphosphate hydrolases"/>
    <property type="match status" value="1"/>
</dbReference>
<dbReference type="Proteomes" id="UP000182827">
    <property type="component" value="Unassembled WGS sequence"/>
</dbReference>
<dbReference type="InterPro" id="IPR022488">
    <property type="entry name" value="PPK2-related"/>
</dbReference>
<evidence type="ECO:0000259" key="1">
    <source>
        <dbReference type="Pfam" id="PF03976"/>
    </source>
</evidence>
<keyword evidence="3" id="KW-1185">Reference proteome</keyword>
<sequence length="478" mass="56723">MSTEKTEKIAKTENQLLDEAELALNLIEAQYFLKNSRDQKNAKSLVILVNGIELAGKGESVKQLREWVDPRYLRVKADAPNIFKQNQTFWQPYAPFIPAEGQIMVMFGNWYSDLLITALHVSKPLDETLFDAYVEDMRTFEQDLKNNHVDVVKVWFDLSWKSLQKRLDNMNPSEVHWHKLHGLDWRNKKQYDNVQKLRQRFTDDWIVIDCEDEKRRDQQFAQHILRALEHCPDHLSQNKTKWKQATIPEPLLAPENKAVNQDNYKAEFKKLSLKVAEVLRFDDRKAIIVFEGMDAAGKGGAIKRIVKNLDPREYDIHTIAAPEKYELRHPYLWRFWTKLQTDEDITIFDRSWYGRVLVERVEGFANEVEWQRAYEEINRFEKDLVNSQTVVIKFWLAISKDEQEVRFKAREETPHKRFKITADDWRNREKWDAYLDAAADMFERTSTVHAPWHIIATNDKYMARLEVLRTILKQLRAD</sequence>
<reference evidence="3" key="1">
    <citation type="submission" date="2016-10" db="EMBL/GenBank/DDBJ databases">
        <authorList>
            <person name="Varghese N."/>
            <person name="Submissions S."/>
        </authorList>
    </citation>
    <scope>NUCLEOTIDE SEQUENCE [LARGE SCALE GENOMIC DNA]</scope>
    <source>
        <strain evidence="3">ANC 5076</strain>
    </source>
</reference>
<dbReference type="EMBL" id="FOZU01000002">
    <property type="protein sequence ID" value="SFS42750.1"/>
    <property type="molecule type" value="Genomic_DNA"/>
</dbReference>
<dbReference type="RefSeq" id="WP_074943814.1">
    <property type="nucleotide sequence ID" value="NZ_FOZU01000002.1"/>
</dbReference>
<keyword evidence="2" id="KW-0418">Kinase</keyword>
<accession>A0A1I6PRM4</accession>
<feature type="domain" description="Polyphosphate kinase-2-related" evidence="1">
    <location>
        <begin position="260"/>
        <end position="476"/>
    </location>
</feature>
<dbReference type="PANTHER" id="PTHR34383">
    <property type="entry name" value="POLYPHOSPHATE:AMP PHOSPHOTRANSFERASE-RELATED"/>
    <property type="match status" value="1"/>
</dbReference>
<dbReference type="Pfam" id="PF03976">
    <property type="entry name" value="PPK2"/>
    <property type="match status" value="2"/>
</dbReference>
<protein>
    <submittedName>
        <fullName evidence="2">Polyphosphate kinase 2, PPK2 family</fullName>
    </submittedName>
</protein>
<evidence type="ECO:0000313" key="2">
    <source>
        <dbReference type="EMBL" id="SFS42750.1"/>
    </source>
</evidence>
<organism evidence="2 3">
    <name type="scientific">Acinetobacter bohemicus</name>
    <dbReference type="NCBI Taxonomy" id="1435036"/>
    <lineage>
        <taxon>Bacteria</taxon>
        <taxon>Pseudomonadati</taxon>
        <taxon>Pseudomonadota</taxon>
        <taxon>Gammaproteobacteria</taxon>
        <taxon>Moraxellales</taxon>
        <taxon>Moraxellaceae</taxon>
        <taxon>Acinetobacter</taxon>
    </lineage>
</organism>